<reference evidence="6 7" key="1">
    <citation type="submission" date="2024-09" db="EMBL/GenBank/DDBJ databases">
        <authorList>
            <person name="Sun Q."/>
            <person name="Mori K."/>
        </authorList>
    </citation>
    <scope>NUCLEOTIDE SEQUENCE [LARGE SCALE GENOMIC DNA]</scope>
    <source>
        <strain evidence="6 7">TBRC 5777</strain>
    </source>
</reference>
<keyword evidence="3 5" id="KW-1133">Transmembrane helix</keyword>
<dbReference type="PANTHER" id="PTHR30249:SF16">
    <property type="entry name" value="INNER MEMBRANE PROTEIN"/>
    <property type="match status" value="1"/>
</dbReference>
<dbReference type="InterPro" id="IPR007300">
    <property type="entry name" value="CidB/LrgB"/>
</dbReference>
<feature type="transmembrane region" description="Helical" evidence="5">
    <location>
        <begin position="60"/>
        <end position="83"/>
    </location>
</feature>
<comment type="subcellular location">
    <subcellularLocation>
        <location evidence="1">Membrane</location>
        <topology evidence="1">Multi-pass membrane protein</topology>
    </subcellularLocation>
</comment>
<proteinExistence type="predicted"/>
<name>A0ABV6JXG1_9PROT</name>
<feature type="transmembrane region" description="Helical" evidence="5">
    <location>
        <begin position="137"/>
        <end position="164"/>
    </location>
</feature>
<evidence type="ECO:0000256" key="5">
    <source>
        <dbReference type="SAM" id="Phobius"/>
    </source>
</evidence>
<evidence type="ECO:0000256" key="2">
    <source>
        <dbReference type="ARBA" id="ARBA00022692"/>
    </source>
</evidence>
<feature type="transmembrane region" description="Helical" evidence="5">
    <location>
        <begin position="6"/>
        <end position="23"/>
    </location>
</feature>
<dbReference type="PANTHER" id="PTHR30249">
    <property type="entry name" value="PUTATIVE SEROTONIN TRANSPORTER"/>
    <property type="match status" value="1"/>
</dbReference>
<comment type="caution">
    <text evidence="6">The sequence shown here is derived from an EMBL/GenBank/DDBJ whole genome shotgun (WGS) entry which is preliminary data.</text>
</comment>
<dbReference type="Pfam" id="PF04172">
    <property type="entry name" value="LrgB"/>
    <property type="match status" value="1"/>
</dbReference>
<evidence type="ECO:0000313" key="6">
    <source>
        <dbReference type="EMBL" id="MFC0410412.1"/>
    </source>
</evidence>
<dbReference type="RefSeq" id="WP_377046163.1">
    <property type="nucleotide sequence ID" value="NZ_JBHLUN010000015.1"/>
</dbReference>
<feature type="transmembrane region" description="Helical" evidence="5">
    <location>
        <begin position="208"/>
        <end position="231"/>
    </location>
</feature>
<organism evidence="6 7">
    <name type="scientific">Roseomonas elaeocarpi</name>
    <dbReference type="NCBI Taxonomy" id="907779"/>
    <lineage>
        <taxon>Bacteria</taxon>
        <taxon>Pseudomonadati</taxon>
        <taxon>Pseudomonadota</taxon>
        <taxon>Alphaproteobacteria</taxon>
        <taxon>Acetobacterales</taxon>
        <taxon>Roseomonadaceae</taxon>
        <taxon>Roseomonas</taxon>
    </lineage>
</organism>
<gene>
    <name evidence="6" type="ORF">ACFFGY_19335</name>
</gene>
<keyword evidence="7" id="KW-1185">Reference proteome</keyword>
<evidence type="ECO:0000256" key="1">
    <source>
        <dbReference type="ARBA" id="ARBA00004141"/>
    </source>
</evidence>
<protein>
    <submittedName>
        <fullName evidence="6">LrgB family protein</fullName>
    </submittedName>
</protein>
<dbReference type="EMBL" id="JBHLUN010000015">
    <property type="protein sequence ID" value="MFC0410412.1"/>
    <property type="molecule type" value="Genomic_DNA"/>
</dbReference>
<feature type="transmembrane region" description="Helical" evidence="5">
    <location>
        <begin position="176"/>
        <end position="196"/>
    </location>
</feature>
<evidence type="ECO:0000313" key="7">
    <source>
        <dbReference type="Proteomes" id="UP001589865"/>
    </source>
</evidence>
<sequence length="232" mass="24461">MLEPKLYAEGIAWLLVTLVIYVLSRRANRRYPSWWTSPLLVTWGSLLVLVPLFHSNYSTYLIGTSWLGALVGPATATFALPIYDQRQLIRRHWPILLAGACTGSLLSVALSWVLATALHFPEELRLSLLPRSVTTPFAMAISGTIGGSPGLTASFVAITGIFGSTVGPALTQLMQLRSAFASGAGLGMAAHGTGVARAYQIGPAEGSIASATMVLAGLLNVLAATIISALAR</sequence>
<evidence type="ECO:0000256" key="3">
    <source>
        <dbReference type="ARBA" id="ARBA00022989"/>
    </source>
</evidence>
<keyword evidence="2 5" id="KW-0812">Transmembrane</keyword>
<feature type="transmembrane region" description="Helical" evidence="5">
    <location>
        <begin position="35"/>
        <end position="54"/>
    </location>
</feature>
<dbReference type="Proteomes" id="UP001589865">
    <property type="component" value="Unassembled WGS sequence"/>
</dbReference>
<feature type="transmembrane region" description="Helical" evidence="5">
    <location>
        <begin position="95"/>
        <end position="117"/>
    </location>
</feature>
<accession>A0ABV6JXG1</accession>
<keyword evidence="4 5" id="KW-0472">Membrane</keyword>
<evidence type="ECO:0000256" key="4">
    <source>
        <dbReference type="ARBA" id="ARBA00023136"/>
    </source>
</evidence>